<organism evidence="2 4">
    <name type="scientific">Chryseobacterium daecheongense</name>
    <dbReference type="NCBI Taxonomy" id="192389"/>
    <lineage>
        <taxon>Bacteria</taxon>
        <taxon>Pseudomonadati</taxon>
        <taxon>Bacteroidota</taxon>
        <taxon>Flavobacteriia</taxon>
        <taxon>Flavobacteriales</taxon>
        <taxon>Weeksellaceae</taxon>
        <taxon>Chryseobacterium group</taxon>
        <taxon>Chryseobacterium</taxon>
    </lineage>
</organism>
<keyword evidence="1" id="KW-0732">Signal</keyword>
<gene>
    <name evidence="3" type="ORF">BCF50_0271</name>
    <name evidence="2" type="ORF">EGI05_06455</name>
</gene>
<reference evidence="2 4" key="1">
    <citation type="submission" date="2018-11" db="EMBL/GenBank/DDBJ databases">
        <title>Proposal to divide the Flavobacteriaceae and reorganize its genera based on Amino Acid Identity values calculated from whole genome sequences.</title>
        <authorList>
            <person name="Nicholson A.C."/>
            <person name="Gulvik C.A."/>
            <person name="Whitney A.M."/>
            <person name="Humrighouse B.W."/>
            <person name="Bell M."/>
            <person name="Holmes B."/>
            <person name="Steigerwalt A."/>
            <person name="Villarma A."/>
            <person name="Sheth M."/>
            <person name="Batra D."/>
            <person name="Pryor J."/>
            <person name="Bernardet J.-F."/>
            <person name="Hugo C."/>
            <person name="Kampfer P."/>
            <person name="Newman J."/>
            <person name="Mcquiston J.R."/>
        </authorList>
    </citation>
    <scope>NUCLEOTIDE SEQUENCE [LARGE SCALE GENOMIC DNA]</scope>
    <source>
        <strain evidence="2 4">DSM 15235</strain>
    </source>
</reference>
<comment type="caution">
    <text evidence="2">The sequence shown here is derived from an EMBL/GenBank/DDBJ whole genome shotgun (WGS) entry which is preliminary data.</text>
</comment>
<dbReference type="AlphaFoldDB" id="A0A3N0W6V4"/>
<dbReference type="Proteomes" id="UP000269375">
    <property type="component" value="Unassembled WGS sequence"/>
</dbReference>
<proteinExistence type="predicted"/>
<reference evidence="3 5" key="2">
    <citation type="submission" date="2019-03" db="EMBL/GenBank/DDBJ databases">
        <title>Genomic Encyclopedia of Archaeal and Bacterial Type Strains, Phase II (KMG-II): from individual species to whole genera.</title>
        <authorList>
            <person name="Goeker M."/>
        </authorList>
    </citation>
    <scope>NUCLEOTIDE SEQUENCE [LARGE SCALE GENOMIC DNA]</scope>
    <source>
        <strain evidence="3 5">DSM 15235</strain>
    </source>
</reference>
<feature type="signal peptide" evidence="1">
    <location>
        <begin position="1"/>
        <end position="27"/>
    </location>
</feature>
<dbReference type="Proteomes" id="UP000295709">
    <property type="component" value="Unassembled WGS sequence"/>
</dbReference>
<dbReference type="InterPro" id="IPR011050">
    <property type="entry name" value="Pectin_lyase_fold/virulence"/>
</dbReference>
<dbReference type="EMBL" id="SOQW01000001">
    <property type="protein sequence ID" value="TDX94503.1"/>
    <property type="molecule type" value="Genomic_DNA"/>
</dbReference>
<evidence type="ECO:0000313" key="5">
    <source>
        <dbReference type="Proteomes" id="UP000295709"/>
    </source>
</evidence>
<accession>A0A3N0W6V4</accession>
<dbReference type="SMART" id="SM00710">
    <property type="entry name" value="PbH1"/>
    <property type="match status" value="4"/>
</dbReference>
<dbReference type="EMBL" id="RJTX01000001">
    <property type="protein sequence ID" value="ROI00521.1"/>
    <property type="molecule type" value="Genomic_DNA"/>
</dbReference>
<feature type="chain" id="PRO_5018056314" description="Right-handed parallel beta-helix repeat-containing protein" evidence="1">
    <location>
        <begin position="28"/>
        <end position="378"/>
    </location>
</feature>
<dbReference type="OrthoDB" id="253409at2"/>
<evidence type="ECO:0000313" key="4">
    <source>
        <dbReference type="Proteomes" id="UP000269375"/>
    </source>
</evidence>
<evidence type="ECO:0008006" key="6">
    <source>
        <dbReference type="Google" id="ProtNLM"/>
    </source>
</evidence>
<dbReference type="InterPro" id="IPR006626">
    <property type="entry name" value="PbH1"/>
</dbReference>
<name>A0A3N0W6V4_9FLAO</name>
<dbReference type="RefSeq" id="WP_123262219.1">
    <property type="nucleotide sequence ID" value="NZ_RJTX01000001.1"/>
</dbReference>
<dbReference type="SUPFAM" id="SSF51126">
    <property type="entry name" value="Pectin lyase-like"/>
    <property type="match status" value="1"/>
</dbReference>
<evidence type="ECO:0000313" key="3">
    <source>
        <dbReference type="EMBL" id="TDX94503.1"/>
    </source>
</evidence>
<keyword evidence="5" id="KW-1185">Reference proteome</keyword>
<dbReference type="Gene3D" id="2.160.20.10">
    <property type="entry name" value="Single-stranded right-handed beta-helix, Pectin lyase-like"/>
    <property type="match status" value="1"/>
</dbReference>
<evidence type="ECO:0000313" key="2">
    <source>
        <dbReference type="EMBL" id="ROI00521.1"/>
    </source>
</evidence>
<sequence length="378" mass="42214">MKYNYIFQKCLCISLVFILFFSTESCAQSFSPKNVSQKLISKYYSPSYSTNYYRTNTFFSVSANLLKGNDHTDIIQKIVNDNSNILLPNTTIFINSKGLKIGSNKKIIFQKNTKIKYLGPANGKYSDIVKIYDAHNVEIINPVVIGSRNNHIEQSGQWSAGISVLNSVNVKIINPRISEAYGDGIFIGSEDGGYSEKVLVSGGWINDSRRNGVSITSGRNVLVQNILISNTYGHDPEAGVDIEASWNKDRLEDINLKNICTFNNSSAGIMINLNGLAVDNPKDAKISSIAIDGHTDIGSRHGFLTSLNTIDNQFDTTGTILVKNVNWKSTRGISYWRSSQDHRIKITFSKIMIDDIEKRKDFENDIKKAKNIKLLQSP</sequence>
<protein>
    <recommendedName>
        <fullName evidence="6">Right-handed parallel beta-helix repeat-containing protein</fullName>
    </recommendedName>
</protein>
<dbReference type="InterPro" id="IPR012334">
    <property type="entry name" value="Pectin_lyas_fold"/>
</dbReference>
<evidence type="ECO:0000256" key="1">
    <source>
        <dbReference type="SAM" id="SignalP"/>
    </source>
</evidence>